<dbReference type="OrthoDB" id="3062801at2759"/>
<feature type="region of interest" description="Disordered" evidence="1">
    <location>
        <begin position="606"/>
        <end position="674"/>
    </location>
</feature>
<sequence length="674" mass="74580">MHAVEDPVIQDLHPYAAQNPFTASISRSIRNSHRQDTIDSVDDIGLPSRMSGGSGPTSIPVGGASSALENSDIIRPHFQPRSPLPPRPTSSRLAPTRRNAFHTTEKPIPAPIAESRERPEQEVTLPELPSRTNGRRRLAPVQNSSSSIDRRHRQLGSLFLVSERREGKEAAYQNTFDPPVSQGMPLKECVIVFLTTIIPRQFYLHCLLRLPYLYFSRMDQIFKDADLTMEEIKEMPLRDGIAGYLQGGSRPNMPWAYLRLKQDWEDFIDNLLREWKTLNIISGLLLSGILTIFQIEGAGSDPITRYMAFWSLISALLSLLYGCLFTVRFSGMRRAHRAAEWAIEAQRDQTMFWNVWVMLAMPALWLAWSILAYIACIMSFMWRIRPNEPNAFVPPRVGPATEAGFRIFICCIFGIGVVYAILIVNTLRRYGSTMDKAWRKRIEDFKSLQEIDLSSGNGTSTSMAQSVPEVNLASKIQDALEATPSPVPAVAILEPTPPSRPSKLPPSATRSRSPSRSSLRAREPNDSRTSSQESLSPTSVLPRSRHRLSPEPDPGLLEAHRSGAAVEDEGALGLYGHKPDNPDNVLSPLTEDGLGNALDVSLGDQAPVELEPPGATMSGDKQVGLGYTSADDMERNGEPGQAGSAIRVSARRLDKSPLPFTLQPPPHTASKKNT</sequence>
<feature type="compositionally biased region" description="Low complexity" evidence="1">
    <location>
        <begin position="505"/>
        <end position="518"/>
    </location>
</feature>
<organism evidence="3 4">
    <name type="scientific">Macrolepiota fuliginosa MF-IS2</name>
    <dbReference type="NCBI Taxonomy" id="1400762"/>
    <lineage>
        <taxon>Eukaryota</taxon>
        <taxon>Fungi</taxon>
        <taxon>Dikarya</taxon>
        <taxon>Basidiomycota</taxon>
        <taxon>Agaricomycotina</taxon>
        <taxon>Agaricomycetes</taxon>
        <taxon>Agaricomycetidae</taxon>
        <taxon>Agaricales</taxon>
        <taxon>Agaricineae</taxon>
        <taxon>Agaricaceae</taxon>
        <taxon>Macrolepiota</taxon>
    </lineage>
</organism>
<gene>
    <name evidence="3" type="ORF">P691DRAFT_728037</name>
</gene>
<evidence type="ECO:0000313" key="3">
    <source>
        <dbReference type="EMBL" id="KAF9449383.1"/>
    </source>
</evidence>
<evidence type="ECO:0000256" key="2">
    <source>
        <dbReference type="SAM" id="Phobius"/>
    </source>
</evidence>
<comment type="caution">
    <text evidence="3">The sequence shown here is derived from an EMBL/GenBank/DDBJ whole genome shotgun (WGS) entry which is preliminary data.</text>
</comment>
<accession>A0A9P5XE81</accession>
<evidence type="ECO:0008006" key="5">
    <source>
        <dbReference type="Google" id="ProtNLM"/>
    </source>
</evidence>
<dbReference type="Proteomes" id="UP000807342">
    <property type="component" value="Unassembled WGS sequence"/>
</dbReference>
<feature type="region of interest" description="Disordered" evidence="1">
    <location>
        <begin position="29"/>
        <end position="147"/>
    </location>
</feature>
<keyword evidence="4" id="KW-1185">Reference proteome</keyword>
<keyword evidence="2" id="KW-1133">Transmembrane helix</keyword>
<dbReference type="AlphaFoldDB" id="A0A9P5XE81"/>
<protein>
    <recommendedName>
        <fullName evidence="5">Transmembrane protein</fullName>
    </recommendedName>
</protein>
<feature type="region of interest" description="Disordered" evidence="1">
    <location>
        <begin position="489"/>
        <end position="558"/>
    </location>
</feature>
<feature type="compositionally biased region" description="Pro residues" evidence="1">
    <location>
        <begin position="495"/>
        <end position="504"/>
    </location>
</feature>
<feature type="compositionally biased region" description="Low complexity" evidence="1">
    <location>
        <begin position="89"/>
        <end position="98"/>
    </location>
</feature>
<name>A0A9P5XE81_9AGAR</name>
<feature type="transmembrane region" description="Helical" evidence="2">
    <location>
        <begin position="403"/>
        <end position="424"/>
    </location>
</feature>
<feature type="transmembrane region" description="Helical" evidence="2">
    <location>
        <begin position="277"/>
        <end position="295"/>
    </location>
</feature>
<reference evidence="3" key="1">
    <citation type="submission" date="2020-11" db="EMBL/GenBank/DDBJ databases">
        <authorList>
            <consortium name="DOE Joint Genome Institute"/>
            <person name="Ahrendt S."/>
            <person name="Riley R."/>
            <person name="Andreopoulos W."/>
            <person name="Labutti K."/>
            <person name="Pangilinan J."/>
            <person name="Ruiz-Duenas F.J."/>
            <person name="Barrasa J.M."/>
            <person name="Sanchez-Garcia M."/>
            <person name="Camarero S."/>
            <person name="Miyauchi S."/>
            <person name="Serrano A."/>
            <person name="Linde D."/>
            <person name="Babiker R."/>
            <person name="Drula E."/>
            <person name="Ayuso-Fernandez I."/>
            <person name="Pacheco R."/>
            <person name="Padilla G."/>
            <person name="Ferreira P."/>
            <person name="Barriuso J."/>
            <person name="Kellner H."/>
            <person name="Castanera R."/>
            <person name="Alfaro M."/>
            <person name="Ramirez L."/>
            <person name="Pisabarro A.G."/>
            <person name="Kuo A."/>
            <person name="Tritt A."/>
            <person name="Lipzen A."/>
            <person name="He G."/>
            <person name="Yan M."/>
            <person name="Ng V."/>
            <person name="Cullen D."/>
            <person name="Martin F."/>
            <person name="Rosso M.-N."/>
            <person name="Henrissat B."/>
            <person name="Hibbett D."/>
            <person name="Martinez A.T."/>
            <person name="Grigoriev I.V."/>
        </authorList>
    </citation>
    <scope>NUCLEOTIDE SEQUENCE</scope>
    <source>
        <strain evidence="3">MF-IS2</strain>
    </source>
</reference>
<proteinExistence type="predicted"/>
<dbReference type="EMBL" id="MU151132">
    <property type="protein sequence ID" value="KAF9449383.1"/>
    <property type="molecule type" value="Genomic_DNA"/>
</dbReference>
<feature type="compositionally biased region" description="Polar residues" evidence="1">
    <location>
        <begin position="527"/>
        <end position="541"/>
    </location>
</feature>
<evidence type="ECO:0000313" key="4">
    <source>
        <dbReference type="Proteomes" id="UP000807342"/>
    </source>
</evidence>
<evidence type="ECO:0000256" key="1">
    <source>
        <dbReference type="SAM" id="MobiDB-lite"/>
    </source>
</evidence>
<keyword evidence="2" id="KW-0812">Transmembrane</keyword>
<feature type="transmembrane region" description="Helical" evidence="2">
    <location>
        <begin position="307"/>
        <end position="327"/>
    </location>
</feature>
<feature type="transmembrane region" description="Helical" evidence="2">
    <location>
        <begin position="355"/>
        <end position="383"/>
    </location>
</feature>
<keyword evidence="2" id="KW-0472">Membrane</keyword>